<evidence type="ECO:0000313" key="3">
    <source>
        <dbReference type="Proteomes" id="UP000794436"/>
    </source>
</evidence>
<dbReference type="OrthoDB" id="124765at2759"/>
<sequence>MEDDAETATLEAVTAFIDDYYAEETVTGSSNASVSSDDVTTTSSDDGAASKKRKPVSLEKHLSHNRGRERQKRELQSLRQEEEVLRARVTELVKARAARLERHRVESTRTDVRSLALQTEMMTVWKEMATRQYQRRKRSEDENTRLRERVIEQREVIKSLQRILERQFAETNDPTASSRLYMPSWRAVCADGDPCRMMRIFAELTADLKNIYAQSDSWVQASSLSSLVAGRFTTSRIISLTATSVAVESMNLRLLPYDFKKVGQSYWIQGINSYCHCYDYFRENTQVDGHETVFCGQAFHDGDISESSANIRLRSHMSVQKHEEDTRTVIAHTARSETISIGEQELSDTLLREQYWNIFQPPEPSVHDACLVMSCGRVIVDLDSDLSKSPIAMMSLVKYFGTRFHDHIDRAFGLVEDWLLENMVN</sequence>
<reference evidence="2" key="1">
    <citation type="submission" date="2019-03" db="EMBL/GenBank/DDBJ databases">
        <title>Long read genome sequence of the mycoparasitic Pythium oligandrum ATCC 38472 isolated from sugarbeet rhizosphere.</title>
        <authorList>
            <person name="Gaulin E."/>
        </authorList>
    </citation>
    <scope>NUCLEOTIDE SEQUENCE</scope>
    <source>
        <strain evidence="2">ATCC 38472_TT</strain>
    </source>
</reference>
<dbReference type="PANTHER" id="PTHR35796:SF3">
    <property type="entry name" value="BHLH DOMAIN-CONTAINING PROTEIN"/>
    <property type="match status" value="1"/>
</dbReference>
<dbReference type="EMBL" id="SPLM01000003">
    <property type="protein sequence ID" value="TMW67860.1"/>
    <property type="molecule type" value="Genomic_DNA"/>
</dbReference>
<feature type="compositionally biased region" description="Low complexity" evidence="1">
    <location>
        <begin position="26"/>
        <end position="47"/>
    </location>
</feature>
<feature type="compositionally biased region" description="Basic and acidic residues" evidence="1">
    <location>
        <begin position="56"/>
        <end position="76"/>
    </location>
</feature>
<gene>
    <name evidence="2" type="ORF">Poli38472_007532</name>
</gene>
<dbReference type="PANTHER" id="PTHR35796">
    <property type="entry name" value="HYPOTHETICAL CYTOSOLIC PROTEIN"/>
    <property type="match status" value="1"/>
</dbReference>
<organism evidence="2 3">
    <name type="scientific">Pythium oligandrum</name>
    <name type="common">Mycoparasitic fungus</name>
    <dbReference type="NCBI Taxonomy" id="41045"/>
    <lineage>
        <taxon>Eukaryota</taxon>
        <taxon>Sar</taxon>
        <taxon>Stramenopiles</taxon>
        <taxon>Oomycota</taxon>
        <taxon>Peronosporomycetes</taxon>
        <taxon>Pythiales</taxon>
        <taxon>Pythiaceae</taxon>
        <taxon>Pythium</taxon>
    </lineage>
</organism>
<accession>A0A8K1FL53</accession>
<keyword evidence="3" id="KW-1185">Reference proteome</keyword>
<evidence type="ECO:0000256" key="1">
    <source>
        <dbReference type="SAM" id="MobiDB-lite"/>
    </source>
</evidence>
<dbReference type="Proteomes" id="UP000794436">
    <property type="component" value="Unassembled WGS sequence"/>
</dbReference>
<comment type="caution">
    <text evidence="2">The sequence shown here is derived from an EMBL/GenBank/DDBJ whole genome shotgun (WGS) entry which is preliminary data.</text>
</comment>
<name>A0A8K1FL53_PYTOL</name>
<dbReference type="AlphaFoldDB" id="A0A8K1FL53"/>
<protein>
    <submittedName>
        <fullName evidence="2">Uncharacterized protein</fullName>
    </submittedName>
</protein>
<evidence type="ECO:0000313" key="2">
    <source>
        <dbReference type="EMBL" id="TMW67860.1"/>
    </source>
</evidence>
<feature type="region of interest" description="Disordered" evidence="1">
    <location>
        <begin position="26"/>
        <end position="76"/>
    </location>
</feature>
<proteinExistence type="predicted"/>